<dbReference type="STRING" id="945553.A0A0D2NQ67"/>
<keyword evidence="4" id="KW-1185">Reference proteome</keyword>
<accession>A0A0D2NQ67</accession>
<dbReference type="OMA" id="WWNIWIF"/>
<evidence type="ECO:0000313" key="3">
    <source>
        <dbReference type="EMBL" id="KJA18921.1"/>
    </source>
</evidence>
<keyword evidence="2" id="KW-0472">Membrane</keyword>
<dbReference type="EMBL" id="KN817583">
    <property type="protein sequence ID" value="KJA18921.1"/>
    <property type="molecule type" value="Genomic_DNA"/>
</dbReference>
<feature type="transmembrane region" description="Helical" evidence="2">
    <location>
        <begin position="41"/>
        <end position="71"/>
    </location>
</feature>
<dbReference type="OrthoDB" id="3062801at2759"/>
<evidence type="ECO:0000256" key="2">
    <source>
        <dbReference type="SAM" id="Phobius"/>
    </source>
</evidence>
<dbReference type="AlphaFoldDB" id="A0A0D2NQ67"/>
<reference evidence="4" key="1">
    <citation type="submission" date="2014-04" db="EMBL/GenBank/DDBJ databases">
        <title>Evolutionary Origins and Diversification of the Mycorrhizal Mutualists.</title>
        <authorList>
            <consortium name="DOE Joint Genome Institute"/>
            <consortium name="Mycorrhizal Genomics Consortium"/>
            <person name="Kohler A."/>
            <person name="Kuo A."/>
            <person name="Nagy L.G."/>
            <person name="Floudas D."/>
            <person name="Copeland A."/>
            <person name="Barry K.W."/>
            <person name="Cichocki N."/>
            <person name="Veneault-Fourrey C."/>
            <person name="LaButti K."/>
            <person name="Lindquist E.A."/>
            <person name="Lipzen A."/>
            <person name="Lundell T."/>
            <person name="Morin E."/>
            <person name="Murat C."/>
            <person name="Riley R."/>
            <person name="Ohm R."/>
            <person name="Sun H."/>
            <person name="Tunlid A."/>
            <person name="Henrissat B."/>
            <person name="Grigoriev I.V."/>
            <person name="Hibbett D.S."/>
            <person name="Martin F."/>
        </authorList>
    </citation>
    <scope>NUCLEOTIDE SEQUENCE [LARGE SCALE GENOMIC DNA]</scope>
    <source>
        <strain evidence="4">FD-334 SS-4</strain>
    </source>
</reference>
<evidence type="ECO:0000313" key="4">
    <source>
        <dbReference type="Proteomes" id="UP000054270"/>
    </source>
</evidence>
<feature type="region of interest" description="Disordered" evidence="1">
    <location>
        <begin position="144"/>
        <end position="188"/>
    </location>
</feature>
<keyword evidence="2" id="KW-1133">Transmembrane helix</keyword>
<gene>
    <name evidence="3" type="ORF">HYPSUDRAFT_144303</name>
</gene>
<name>A0A0D2NQ67_HYPSF</name>
<sequence>MICALISLLCGYIYVIRFDSMRNSYKVVEWANELQSSRTGIWWNIWIFLALPATWLAWSIILYLACAMSLIWRSGTAADADRSPMTPNQALAGRVCLTVLLAIGVVYLILVILTLRHFGDQMDEAWQRRLSGWVGDAQRERATRRDQEPVISRRATRRRQLPGESREPSVEIAYRYRPPPPRPPHIEIPIHTIQMSG</sequence>
<dbReference type="Proteomes" id="UP000054270">
    <property type="component" value="Unassembled WGS sequence"/>
</dbReference>
<organism evidence="3 4">
    <name type="scientific">Hypholoma sublateritium (strain FD-334 SS-4)</name>
    <dbReference type="NCBI Taxonomy" id="945553"/>
    <lineage>
        <taxon>Eukaryota</taxon>
        <taxon>Fungi</taxon>
        <taxon>Dikarya</taxon>
        <taxon>Basidiomycota</taxon>
        <taxon>Agaricomycotina</taxon>
        <taxon>Agaricomycetes</taxon>
        <taxon>Agaricomycetidae</taxon>
        <taxon>Agaricales</taxon>
        <taxon>Agaricineae</taxon>
        <taxon>Strophariaceae</taxon>
        <taxon>Hypholoma</taxon>
    </lineage>
</organism>
<keyword evidence="2" id="KW-0812">Transmembrane</keyword>
<proteinExistence type="predicted"/>
<evidence type="ECO:0000256" key="1">
    <source>
        <dbReference type="SAM" id="MobiDB-lite"/>
    </source>
</evidence>
<protein>
    <submittedName>
        <fullName evidence="3">Uncharacterized protein</fullName>
    </submittedName>
</protein>
<feature type="transmembrane region" description="Helical" evidence="2">
    <location>
        <begin position="91"/>
        <end position="115"/>
    </location>
</feature>